<dbReference type="Proteomes" id="UP001222027">
    <property type="component" value="Unassembled WGS sequence"/>
</dbReference>
<evidence type="ECO:0000313" key="2">
    <source>
        <dbReference type="Proteomes" id="UP001222027"/>
    </source>
</evidence>
<reference evidence="1 2" key="1">
    <citation type="submission" date="2022-12" db="EMBL/GenBank/DDBJ databases">
        <title>Chromosome-scale assembly of the Ensete ventricosum genome.</title>
        <authorList>
            <person name="Dussert Y."/>
            <person name="Stocks J."/>
            <person name="Wendawek A."/>
            <person name="Woldeyes F."/>
            <person name="Nichols R.A."/>
            <person name="Borrell J.S."/>
        </authorList>
    </citation>
    <scope>NUCLEOTIDE SEQUENCE [LARGE SCALE GENOMIC DNA]</scope>
    <source>
        <strain evidence="2">cv. Maze</strain>
        <tissue evidence="1">Seeds</tissue>
    </source>
</reference>
<comment type="caution">
    <text evidence="1">The sequence shown here is derived from an EMBL/GenBank/DDBJ whole genome shotgun (WGS) entry which is preliminary data.</text>
</comment>
<keyword evidence="2" id="KW-1185">Reference proteome</keyword>
<evidence type="ECO:0000313" key="1">
    <source>
        <dbReference type="EMBL" id="KAJ8470583.1"/>
    </source>
</evidence>
<dbReference type="EMBL" id="JAQQAF010000007">
    <property type="protein sequence ID" value="KAJ8470583.1"/>
    <property type="molecule type" value="Genomic_DNA"/>
</dbReference>
<gene>
    <name evidence="1" type="ORF">OPV22_024926</name>
</gene>
<sequence>MGRSCRDLWMEGALGSSSLPSSAVASPRLRKTITSPHSSFDGGIIDAPAYSAKVLLLTGNNLWLTDSFETMEADDFSTAFFTLVHKIHHEMVQFLDPSAVIGEEAKFRILKHRESKLIG</sequence>
<dbReference type="AlphaFoldDB" id="A0AAV8QCB4"/>
<accession>A0AAV8QCB4</accession>
<proteinExistence type="predicted"/>
<protein>
    <submittedName>
        <fullName evidence="1">Uncharacterized protein</fullName>
    </submittedName>
</protein>
<organism evidence="1 2">
    <name type="scientific">Ensete ventricosum</name>
    <name type="common">Abyssinian banana</name>
    <name type="synonym">Musa ensete</name>
    <dbReference type="NCBI Taxonomy" id="4639"/>
    <lineage>
        <taxon>Eukaryota</taxon>
        <taxon>Viridiplantae</taxon>
        <taxon>Streptophyta</taxon>
        <taxon>Embryophyta</taxon>
        <taxon>Tracheophyta</taxon>
        <taxon>Spermatophyta</taxon>
        <taxon>Magnoliopsida</taxon>
        <taxon>Liliopsida</taxon>
        <taxon>Zingiberales</taxon>
        <taxon>Musaceae</taxon>
        <taxon>Ensete</taxon>
    </lineage>
</organism>
<name>A0AAV8QCB4_ENSVE</name>